<dbReference type="Pfam" id="PF05045">
    <property type="entry name" value="RgpF"/>
    <property type="match status" value="1"/>
</dbReference>
<evidence type="ECO:0008006" key="3">
    <source>
        <dbReference type="Google" id="ProtNLM"/>
    </source>
</evidence>
<comment type="caution">
    <text evidence="1">The sequence shown here is derived from an EMBL/GenBank/DDBJ whole genome shotgun (WGS) entry which is preliminary data.</text>
</comment>
<dbReference type="EMBL" id="SOEY01000012">
    <property type="protein sequence ID" value="TFB74341.1"/>
    <property type="molecule type" value="Genomic_DNA"/>
</dbReference>
<protein>
    <recommendedName>
        <fullName evidence="3">Rhamnan synthesis protein F</fullName>
    </recommendedName>
</protein>
<dbReference type="InterPro" id="IPR007739">
    <property type="entry name" value="RgpF"/>
</dbReference>
<evidence type="ECO:0000313" key="2">
    <source>
        <dbReference type="Proteomes" id="UP000298173"/>
    </source>
</evidence>
<evidence type="ECO:0000313" key="1">
    <source>
        <dbReference type="EMBL" id="TFB74341.1"/>
    </source>
</evidence>
<dbReference type="Proteomes" id="UP000298173">
    <property type="component" value="Unassembled WGS sequence"/>
</dbReference>
<proteinExistence type="predicted"/>
<dbReference type="OrthoDB" id="9815339at2"/>
<organism evidence="1 2">
    <name type="scientific">Cryobacterium glaciale</name>
    <dbReference type="NCBI Taxonomy" id="1259145"/>
    <lineage>
        <taxon>Bacteria</taxon>
        <taxon>Bacillati</taxon>
        <taxon>Actinomycetota</taxon>
        <taxon>Actinomycetes</taxon>
        <taxon>Micrococcales</taxon>
        <taxon>Microbacteriaceae</taxon>
        <taxon>Cryobacterium</taxon>
    </lineage>
</organism>
<sequence>MRLRNSGAIVTDRVTTLAMQTVRFERGSRRLQPTDRVAIVASFGPDNTVSRSLVTFTQELEANGYTVIIVRASDDARPLRWPTDNVAHPIIVRKANIGYDFGSWAVGLELFPSVRRKPFVILTNDSLLGPFSSLTPLIENFESCSTNVWGATNTSQMHAHLQSFFVGYRSGILSNPALKQFWSDLRIEADKGMIIQKYELGLSRLLFAEGLTTSACFESERVVSDSENPTIEGWKNLLRLGFPFVKKELITNPAIVPSATDIPATVRAQFGTDPREWL</sequence>
<keyword evidence="2" id="KW-1185">Reference proteome</keyword>
<dbReference type="AlphaFoldDB" id="A0A4R8V0L4"/>
<gene>
    <name evidence="1" type="ORF">E3O06_07035</name>
</gene>
<reference evidence="1 2" key="1">
    <citation type="submission" date="2019-03" db="EMBL/GenBank/DDBJ databases">
        <title>Genomics of glacier-inhabiting Cryobacterium strains.</title>
        <authorList>
            <person name="Liu Q."/>
            <person name="Xin Y.-H."/>
        </authorList>
    </citation>
    <scope>NUCLEOTIDE SEQUENCE [LARGE SCALE GENOMIC DNA]</scope>
    <source>
        <strain evidence="1 2">HLT2-23</strain>
    </source>
</reference>
<name>A0A4R8V0L4_9MICO</name>
<accession>A0A4R8V0L4</accession>